<reference evidence="2 3" key="1">
    <citation type="journal article" date="2020" name="Genomics">
        <title>Complete, high-quality genomes from long-read metagenomic sequencing of two wolf lichen thalli reveals enigmatic genome architecture.</title>
        <authorList>
            <person name="McKenzie S.K."/>
            <person name="Walston R.F."/>
            <person name="Allen J.L."/>
        </authorList>
    </citation>
    <scope>NUCLEOTIDE SEQUENCE [LARGE SCALE GENOMIC DNA]</scope>
    <source>
        <strain evidence="2">WasteWater2</strain>
    </source>
</reference>
<dbReference type="Proteomes" id="UP000578531">
    <property type="component" value="Unassembled WGS sequence"/>
</dbReference>
<evidence type="ECO:0000313" key="3">
    <source>
        <dbReference type="Proteomes" id="UP000578531"/>
    </source>
</evidence>
<dbReference type="RefSeq" id="XP_037167121.1">
    <property type="nucleotide sequence ID" value="XM_037305928.1"/>
</dbReference>
<evidence type="ECO:0000256" key="1">
    <source>
        <dbReference type="SAM" id="MobiDB-lite"/>
    </source>
</evidence>
<evidence type="ECO:0000313" key="2">
    <source>
        <dbReference type="EMBL" id="KAF6237803.1"/>
    </source>
</evidence>
<sequence length="55" mass="6201">MLSQRLAVLPRRSSHKHVRSTVRRRDGPNHMGSATYVDTAYANIVHATSNVPHHN</sequence>
<comment type="caution">
    <text evidence="2">The sequence shown here is derived from an EMBL/GenBank/DDBJ whole genome shotgun (WGS) entry which is preliminary data.</text>
</comment>
<proteinExistence type="predicted"/>
<keyword evidence="3" id="KW-1185">Reference proteome</keyword>
<name>A0A8H6L6S7_9LECA</name>
<protein>
    <submittedName>
        <fullName evidence="2">Uncharacterized protein</fullName>
    </submittedName>
</protein>
<dbReference type="EMBL" id="JACCJC010000012">
    <property type="protein sequence ID" value="KAF6237803.1"/>
    <property type="molecule type" value="Genomic_DNA"/>
</dbReference>
<feature type="region of interest" description="Disordered" evidence="1">
    <location>
        <begin position="1"/>
        <end position="34"/>
    </location>
</feature>
<dbReference type="AlphaFoldDB" id="A0A8H6L6S7"/>
<gene>
    <name evidence="2" type="ORF">HO173_004004</name>
</gene>
<organism evidence="2 3">
    <name type="scientific">Letharia columbiana</name>
    <dbReference type="NCBI Taxonomy" id="112416"/>
    <lineage>
        <taxon>Eukaryota</taxon>
        <taxon>Fungi</taxon>
        <taxon>Dikarya</taxon>
        <taxon>Ascomycota</taxon>
        <taxon>Pezizomycotina</taxon>
        <taxon>Lecanoromycetes</taxon>
        <taxon>OSLEUM clade</taxon>
        <taxon>Lecanoromycetidae</taxon>
        <taxon>Lecanorales</taxon>
        <taxon>Lecanorineae</taxon>
        <taxon>Parmeliaceae</taxon>
        <taxon>Letharia</taxon>
    </lineage>
</organism>
<accession>A0A8H6L6S7</accession>
<feature type="compositionally biased region" description="Basic residues" evidence="1">
    <location>
        <begin position="12"/>
        <end position="22"/>
    </location>
</feature>
<dbReference type="GeneID" id="59285669"/>